<accession>A0AAV8AA47</accession>
<dbReference type="PANTHER" id="PTHR45909">
    <property type="entry name" value="ADP-RIBOSYLATION FACTOR-RELATED PROTEIN 1"/>
    <property type="match status" value="1"/>
</dbReference>
<dbReference type="SMART" id="SM00177">
    <property type="entry name" value="ARF"/>
    <property type="match status" value="1"/>
</dbReference>
<keyword evidence="4" id="KW-0460">Magnesium</keyword>
<protein>
    <submittedName>
        <fullName evidence="6">Adp-ribosylation factor-related protein</fullName>
    </submittedName>
</protein>
<sequence length="327" mass="38196">MFSIFRYTYRYIIQKPKRNVLILGLQNSGKSLNFNTFEQFASFFKKFLIFVSITKKFIHKQKLIQNETTLLTKQLLTHPNQNRKTSLLNDIKRKFQQDANDEVVPTIGQNYCRIVGGGYDITINDLGGQPKFRETWVFYLRDVDLLIYVIDGSDSEKFKESTREFQYLMENPSLVHAPVLVCINKQDLPDCFSEEKFDEVLNLTKYIKDRSFACFGTIANGPKKRKGTENVINWIFLQLKQDTNLQERLLLKKEGKIPESLIRPKHKRKETKSSKEKDSKKKQKQFFDENENENDNLNAVDEDSSQSLSESSSTTYFESELDSVLDN</sequence>
<dbReference type="GO" id="GO:0046872">
    <property type="term" value="F:metal ion binding"/>
    <property type="evidence" value="ECO:0007669"/>
    <property type="project" value="UniProtKB-KW"/>
</dbReference>
<evidence type="ECO:0000256" key="4">
    <source>
        <dbReference type="PIRSR" id="PIRSR606689-2"/>
    </source>
</evidence>
<evidence type="ECO:0000256" key="5">
    <source>
        <dbReference type="SAM" id="MobiDB-lite"/>
    </source>
</evidence>
<feature type="binding site" evidence="4">
    <location>
        <position position="106"/>
    </location>
    <ligand>
        <name>Mg(2+)</name>
        <dbReference type="ChEBI" id="CHEBI:18420"/>
    </ligand>
</feature>
<gene>
    <name evidence="6" type="ORF">M0812_06600</name>
</gene>
<dbReference type="AlphaFoldDB" id="A0AAV8AA47"/>
<evidence type="ECO:0000313" key="7">
    <source>
        <dbReference type="Proteomes" id="UP001146793"/>
    </source>
</evidence>
<evidence type="ECO:0000256" key="2">
    <source>
        <dbReference type="ARBA" id="ARBA00023134"/>
    </source>
</evidence>
<comment type="caution">
    <text evidence="6">The sequence shown here is derived from an EMBL/GenBank/DDBJ whole genome shotgun (WGS) entry which is preliminary data.</text>
</comment>
<dbReference type="GO" id="GO:0005525">
    <property type="term" value="F:GTP binding"/>
    <property type="evidence" value="ECO:0007669"/>
    <property type="project" value="UniProtKB-KW"/>
</dbReference>
<dbReference type="InterPro" id="IPR006689">
    <property type="entry name" value="Small_GTPase_ARF/SAR"/>
</dbReference>
<dbReference type="GO" id="GO:0034067">
    <property type="term" value="P:protein localization to Golgi apparatus"/>
    <property type="evidence" value="ECO:0007669"/>
    <property type="project" value="TreeGrafter"/>
</dbReference>
<feature type="binding site" evidence="3">
    <location>
        <begin position="184"/>
        <end position="187"/>
    </location>
    <ligand>
        <name>GTP</name>
        <dbReference type="ChEBI" id="CHEBI:37565"/>
    </ligand>
</feature>
<dbReference type="EMBL" id="JANTQA010000012">
    <property type="protein sequence ID" value="KAJ3450424.1"/>
    <property type="molecule type" value="Genomic_DNA"/>
</dbReference>
<dbReference type="GO" id="GO:0005794">
    <property type="term" value="C:Golgi apparatus"/>
    <property type="evidence" value="ECO:0007669"/>
    <property type="project" value="TreeGrafter"/>
</dbReference>
<dbReference type="SUPFAM" id="SSF52540">
    <property type="entry name" value="P-loop containing nucleoside triphosphate hydrolases"/>
    <property type="match status" value="1"/>
</dbReference>
<dbReference type="SMART" id="SM00178">
    <property type="entry name" value="SAR"/>
    <property type="match status" value="1"/>
</dbReference>
<feature type="compositionally biased region" description="Acidic residues" evidence="5">
    <location>
        <begin position="288"/>
        <end position="304"/>
    </location>
</feature>
<keyword evidence="2 3" id="KW-0342">GTP-binding</keyword>
<reference evidence="6" key="1">
    <citation type="submission" date="2022-08" db="EMBL/GenBank/DDBJ databases">
        <title>Novel sulphate-reducing endosymbionts in the free-living metamonad Anaeramoeba.</title>
        <authorList>
            <person name="Jerlstrom-Hultqvist J."/>
            <person name="Cepicka I."/>
            <person name="Gallot-Lavallee L."/>
            <person name="Salas-Leiva D."/>
            <person name="Curtis B.A."/>
            <person name="Zahonova K."/>
            <person name="Pipaliya S."/>
            <person name="Dacks J."/>
            <person name="Roger A.J."/>
        </authorList>
    </citation>
    <scope>NUCLEOTIDE SEQUENCE</scope>
    <source>
        <strain evidence="6">Busselton2</strain>
    </source>
</reference>
<dbReference type="PROSITE" id="PS51417">
    <property type="entry name" value="ARF"/>
    <property type="match status" value="1"/>
</dbReference>
<keyword evidence="1 3" id="KW-0547">Nucleotide-binding</keyword>
<feature type="region of interest" description="Disordered" evidence="5">
    <location>
        <begin position="260"/>
        <end position="327"/>
    </location>
</feature>
<proteinExistence type="predicted"/>
<evidence type="ECO:0000256" key="3">
    <source>
        <dbReference type="PIRSR" id="PIRSR606689-1"/>
    </source>
</evidence>
<evidence type="ECO:0000256" key="1">
    <source>
        <dbReference type="ARBA" id="ARBA00022741"/>
    </source>
</evidence>
<dbReference type="GO" id="GO:0003924">
    <property type="term" value="F:GTPase activity"/>
    <property type="evidence" value="ECO:0007669"/>
    <property type="project" value="InterPro"/>
</dbReference>
<feature type="binding site" evidence="3">
    <location>
        <position position="128"/>
    </location>
    <ligand>
        <name>GTP</name>
        <dbReference type="ChEBI" id="CHEBI:37565"/>
    </ligand>
</feature>
<feature type="compositionally biased region" description="Low complexity" evidence="5">
    <location>
        <begin position="305"/>
        <end position="318"/>
    </location>
</feature>
<dbReference type="GO" id="GO:0006886">
    <property type="term" value="P:intracellular protein transport"/>
    <property type="evidence" value="ECO:0007669"/>
    <property type="project" value="TreeGrafter"/>
</dbReference>
<feature type="binding site" evidence="4">
    <location>
        <position position="85"/>
    </location>
    <ligand>
        <name>Mg(2+)</name>
        <dbReference type="ChEBI" id="CHEBI:18420"/>
    </ligand>
</feature>
<organism evidence="6 7">
    <name type="scientific">Anaeramoeba flamelloides</name>
    <dbReference type="NCBI Taxonomy" id="1746091"/>
    <lineage>
        <taxon>Eukaryota</taxon>
        <taxon>Metamonada</taxon>
        <taxon>Anaeramoebidae</taxon>
        <taxon>Anaeramoeba</taxon>
    </lineage>
</organism>
<keyword evidence="4" id="KW-0479">Metal-binding</keyword>
<dbReference type="InterPro" id="IPR024156">
    <property type="entry name" value="Small_GTPase_ARF"/>
</dbReference>
<name>A0AAV8AA47_9EUKA</name>
<dbReference type="InterPro" id="IPR027417">
    <property type="entry name" value="P-loop_NTPase"/>
</dbReference>
<dbReference type="Gene3D" id="3.40.50.300">
    <property type="entry name" value="P-loop containing nucleotide triphosphate hydrolases"/>
    <property type="match status" value="1"/>
</dbReference>
<dbReference type="PANTHER" id="PTHR45909:SF1">
    <property type="entry name" value="ADP-RIBOSYLATION FACTOR-RELATED PROTEIN 1"/>
    <property type="match status" value="1"/>
</dbReference>
<dbReference type="GO" id="GO:0043001">
    <property type="term" value="P:Golgi to plasma membrane protein transport"/>
    <property type="evidence" value="ECO:0007669"/>
    <property type="project" value="TreeGrafter"/>
</dbReference>
<dbReference type="Pfam" id="PF00025">
    <property type="entry name" value="Arf"/>
    <property type="match status" value="1"/>
</dbReference>
<evidence type="ECO:0000313" key="6">
    <source>
        <dbReference type="EMBL" id="KAJ3450424.1"/>
    </source>
</evidence>
<dbReference type="Proteomes" id="UP001146793">
    <property type="component" value="Unassembled WGS sequence"/>
</dbReference>